<feature type="transmembrane region" description="Helical" evidence="1">
    <location>
        <begin position="128"/>
        <end position="144"/>
    </location>
</feature>
<dbReference type="EMBL" id="CP000830">
    <property type="protein sequence ID" value="ABV94746.1"/>
    <property type="molecule type" value="Genomic_DNA"/>
</dbReference>
<protein>
    <recommendedName>
        <fullName evidence="4">DMT family transporter</fullName>
    </recommendedName>
</protein>
<sequence>MTYWLAIGAIALGGAGIALQAPINAQLARASGDPVVAAAISFGVGFVVLCSIVAVRGTVPGWSAMGGLPWWAWCGGALGAVYVWAAAWSVDRIGVVTLVAALVFGQLLTALLLDAIGAFGMAMREVSPTRIAAVVLVGAGLLLSRL</sequence>
<proteinExistence type="predicted"/>
<gene>
    <name evidence="2" type="ordered locus">Dshi_3013</name>
</gene>
<evidence type="ECO:0000313" key="2">
    <source>
        <dbReference type="EMBL" id="ABV94746.1"/>
    </source>
</evidence>
<dbReference type="PANTHER" id="PTHR34821:SF2">
    <property type="entry name" value="INNER MEMBRANE PROTEIN YDCZ"/>
    <property type="match status" value="1"/>
</dbReference>
<evidence type="ECO:0008006" key="4">
    <source>
        <dbReference type="Google" id="ProtNLM"/>
    </source>
</evidence>
<keyword evidence="1" id="KW-1133">Transmembrane helix</keyword>
<name>A8LKG3_DINSH</name>
<reference evidence="3" key="1">
    <citation type="journal article" date="2010" name="ISME J.">
        <title>The complete genome sequence of the algal symbiont Dinoroseobacter shibae: a hitchhiker's guide to life in the sea.</title>
        <authorList>
            <person name="Wagner-Dobler I."/>
            <person name="Ballhausen B."/>
            <person name="Berger M."/>
            <person name="Brinkhoff T."/>
            <person name="Buchholz I."/>
            <person name="Bunk B."/>
            <person name="Cypionka H."/>
            <person name="Daniel R."/>
            <person name="Drepper T."/>
            <person name="Gerdts G."/>
            <person name="Hahnke S."/>
            <person name="Han C."/>
            <person name="Jahn D."/>
            <person name="Kalhoefer D."/>
            <person name="Kiss H."/>
            <person name="Klenk H.P."/>
            <person name="Kyrpides N."/>
            <person name="Liebl W."/>
            <person name="Liesegang H."/>
            <person name="Meincke L."/>
            <person name="Pati A."/>
            <person name="Petersen J."/>
            <person name="Piekarski T."/>
            <person name="Pommerenke C."/>
            <person name="Pradella S."/>
            <person name="Pukall R."/>
            <person name="Rabus R."/>
            <person name="Stackebrandt E."/>
            <person name="Thole S."/>
            <person name="Thompson L."/>
            <person name="Tielen P."/>
            <person name="Tomasch J."/>
            <person name="von Jan M."/>
            <person name="Wanphrut N."/>
            <person name="Wichels A."/>
            <person name="Zech H."/>
            <person name="Simon M."/>
        </authorList>
    </citation>
    <scope>NUCLEOTIDE SEQUENCE [LARGE SCALE GENOMIC DNA]</scope>
    <source>
        <strain evidence="3">DSM 16493 / NCIMB 14021 / DFL 12</strain>
    </source>
</reference>
<dbReference type="GO" id="GO:0005886">
    <property type="term" value="C:plasma membrane"/>
    <property type="evidence" value="ECO:0007669"/>
    <property type="project" value="TreeGrafter"/>
</dbReference>
<dbReference type="Proteomes" id="UP000006833">
    <property type="component" value="Chromosome"/>
</dbReference>
<feature type="transmembrane region" description="Helical" evidence="1">
    <location>
        <begin position="93"/>
        <end position="116"/>
    </location>
</feature>
<dbReference type="eggNOG" id="COG3238">
    <property type="taxonomic scope" value="Bacteria"/>
</dbReference>
<evidence type="ECO:0000313" key="3">
    <source>
        <dbReference type="Proteomes" id="UP000006833"/>
    </source>
</evidence>
<feature type="transmembrane region" description="Helical" evidence="1">
    <location>
        <begin position="36"/>
        <end position="55"/>
    </location>
</feature>
<dbReference type="PANTHER" id="PTHR34821">
    <property type="entry name" value="INNER MEMBRANE PROTEIN YDCZ"/>
    <property type="match status" value="1"/>
</dbReference>
<evidence type="ECO:0000256" key="1">
    <source>
        <dbReference type="SAM" id="Phobius"/>
    </source>
</evidence>
<dbReference type="KEGG" id="dsh:Dshi_3013"/>
<dbReference type="HOGENOM" id="CLU_068878_1_1_5"/>
<keyword evidence="1" id="KW-0472">Membrane</keyword>
<dbReference type="InterPro" id="IPR006750">
    <property type="entry name" value="YdcZ"/>
</dbReference>
<dbReference type="Pfam" id="PF04657">
    <property type="entry name" value="DMT_YdcZ"/>
    <property type="match status" value="1"/>
</dbReference>
<dbReference type="AlphaFoldDB" id="A8LKG3"/>
<keyword evidence="3" id="KW-1185">Reference proteome</keyword>
<dbReference type="STRING" id="398580.Dshi_3013"/>
<feature type="transmembrane region" description="Helical" evidence="1">
    <location>
        <begin position="67"/>
        <end position="87"/>
    </location>
</feature>
<keyword evidence="1" id="KW-0812">Transmembrane</keyword>
<organism evidence="2 3">
    <name type="scientific">Dinoroseobacter shibae (strain DSM 16493 / NCIMB 14021 / DFL 12)</name>
    <dbReference type="NCBI Taxonomy" id="398580"/>
    <lineage>
        <taxon>Bacteria</taxon>
        <taxon>Pseudomonadati</taxon>
        <taxon>Pseudomonadota</taxon>
        <taxon>Alphaproteobacteria</taxon>
        <taxon>Rhodobacterales</taxon>
        <taxon>Roseobacteraceae</taxon>
        <taxon>Dinoroseobacter</taxon>
    </lineage>
</organism>
<accession>A8LKG3</accession>